<gene>
    <name evidence="1" type="ORF">J2S90_001530</name>
    <name evidence="2" type="ORF">J2S93_002424</name>
</gene>
<accession>A0AAW8DE66</accession>
<evidence type="ECO:0008006" key="5">
    <source>
        <dbReference type="Google" id="ProtNLM"/>
    </source>
</evidence>
<dbReference type="AlphaFoldDB" id="A0AAW8DE66"/>
<proteinExistence type="predicted"/>
<name>A0AAW8DE66_9MICC</name>
<reference evidence="1 3" key="1">
    <citation type="submission" date="2023-07" db="EMBL/GenBank/DDBJ databases">
        <title>Sorghum-associated microbial communities from plants grown in Nebraska, USA.</title>
        <authorList>
            <person name="Schachtman D."/>
        </authorList>
    </citation>
    <scope>NUCLEOTIDE SEQUENCE</scope>
    <source>
        <strain evidence="1">DS1006</strain>
        <strain evidence="2 3">DS1016</strain>
    </source>
</reference>
<dbReference type="Proteomes" id="UP001230951">
    <property type="component" value="Unassembled WGS sequence"/>
</dbReference>
<evidence type="ECO:0000313" key="1">
    <source>
        <dbReference type="EMBL" id="MDP9904575.1"/>
    </source>
</evidence>
<sequence>MLIVHGFLAACFTQHDFRVEPILLLSTEVDARRPSRKAWMRVEAIWGSLFADPSAGVPALPVTAVTSFLK</sequence>
<comment type="caution">
    <text evidence="1">The sequence shown here is derived from an EMBL/GenBank/DDBJ whole genome shotgun (WGS) entry which is preliminary data.</text>
</comment>
<dbReference type="Proteomes" id="UP001242995">
    <property type="component" value="Unassembled WGS sequence"/>
</dbReference>
<organism evidence="1 4">
    <name type="scientific">Arthrobacter bambusae</name>
    <dbReference type="NCBI Taxonomy" id="1338426"/>
    <lineage>
        <taxon>Bacteria</taxon>
        <taxon>Bacillati</taxon>
        <taxon>Actinomycetota</taxon>
        <taxon>Actinomycetes</taxon>
        <taxon>Micrococcales</taxon>
        <taxon>Micrococcaceae</taxon>
        <taxon>Arthrobacter</taxon>
    </lineage>
</organism>
<dbReference type="EMBL" id="JAUSTF010000004">
    <property type="protein sequence ID" value="MDQ0180997.1"/>
    <property type="molecule type" value="Genomic_DNA"/>
</dbReference>
<dbReference type="RefSeq" id="WP_306960350.1">
    <property type="nucleotide sequence ID" value="NZ_JAUSRG010000003.1"/>
</dbReference>
<keyword evidence="3" id="KW-1185">Reference proteome</keyword>
<protein>
    <recommendedName>
        <fullName evidence="5">Alpha/beta hydrolase</fullName>
    </recommendedName>
</protein>
<dbReference type="EMBL" id="JAUSRG010000003">
    <property type="protein sequence ID" value="MDP9904575.1"/>
    <property type="molecule type" value="Genomic_DNA"/>
</dbReference>
<evidence type="ECO:0000313" key="2">
    <source>
        <dbReference type="EMBL" id="MDQ0180997.1"/>
    </source>
</evidence>
<evidence type="ECO:0000313" key="3">
    <source>
        <dbReference type="Proteomes" id="UP001230951"/>
    </source>
</evidence>
<evidence type="ECO:0000313" key="4">
    <source>
        <dbReference type="Proteomes" id="UP001242995"/>
    </source>
</evidence>